<proteinExistence type="predicted"/>
<reference evidence="1" key="1">
    <citation type="journal article" date="2021" name="PeerJ">
        <title>Extensive microbial diversity within the chicken gut microbiome revealed by metagenomics and culture.</title>
        <authorList>
            <person name="Gilroy R."/>
            <person name="Ravi A."/>
            <person name="Getino M."/>
            <person name="Pursley I."/>
            <person name="Horton D.L."/>
            <person name="Alikhan N.F."/>
            <person name="Baker D."/>
            <person name="Gharbi K."/>
            <person name="Hall N."/>
            <person name="Watson M."/>
            <person name="Adriaenssens E.M."/>
            <person name="Foster-Nyarko E."/>
            <person name="Jarju S."/>
            <person name="Secka A."/>
            <person name="Antonio M."/>
            <person name="Oren A."/>
            <person name="Chaudhuri R.R."/>
            <person name="La Ragione R."/>
            <person name="Hildebrand F."/>
            <person name="Pallen M.J."/>
        </authorList>
    </citation>
    <scope>NUCLEOTIDE SEQUENCE</scope>
    <source>
        <strain evidence="1">3204</strain>
    </source>
</reference>
<comment type="caution">
    <text evidence="1">The sequence shown here is derived from an EMBL/GenBank/DDBJ whole genome shotgun (WGS) entry which is preliminary data.</text>
</comment>
<sequence>MTKYLSYVTYKNDKTHGYDFLIGVSYYDAYIKADPDNSDITDIVLIYHEDDPSWQQGLSREVKLSKDKMYRLRQSIKNFYNEVAEPIDPEYLETASAYKAPTDNDYWINEIENILQIK</sequence>
<dbReference type="AlphaFoldDB" id="A0A9D1ZPC0"/>
<organism evidence="1 2">
    <name type="scientific">Candidatus Companilactobacillus pullicola</name>
    <dbReference type="NCBI Taxonomy" id="2838523"/>
    <lineage>
        <taxon>Bacteria</taxon>
        <taxon>Bacillati</taxon>
        <taxon>Bacillota</taxon>
        <taxon>Bacilli</taxon>
        <taxon>Lactobacillales</taxon>
        <taxon>Lactobacillaceae</taxon>
        <taxon>Companilactobacillus</taxon>
    </lineage>
</organism>
<reference evidence="1" key="2">
    <citation type="submission" date="2021-04" db="EMBL/GenBank/DDBJ databases">
        <authorList>
            <person name="Gilroy R."/>
        </authorList>
    </citation>
    <scope>NUCLEOTIDE SEQUENCE</scope>
    <source>
        <strain evidence="1">3204</strain>
    </source>
</reference>
<dbReference type="EMBL" id="DXCM01000084">
    <property type="protein sequence ID" value="HIY93440.1"/>
    <property type="molecule type" value="Genomic_DNA"/>
</dbReference>
<accession>A0A9D1ZPC0</accession>
<name>A0A9D1ZPC0_9LACO</name>
<dbReference type="Proteomes" id="UP000824013">
    <property type="component" value="Unassembled WGS sequence"/>
</dbReference>
<gene>
    <name evidence="1" type="ORF">H9820_10950</name>
</gene>
<evidence type="ECO:0000313" key="1">
    <source>
        <dbReference type="EMBL" id="HIY93440.1"/>
    </source>
</evidence>
<evidence type="ECO:0000313" key="2">
    <source>
        <dbReference type="Proteomes" id="UP000824013"/>
    </source>
</evidence>
<protein>
    <submittedName>
        <fullName evidence="1">Uncharacterized protein</fullName>
    </submittedName>
</protein>